<keyword evidence="3" id="KW-1185">Reference proteome</keyword>
<accession>A0AA38MHA5</accession>
<protein>
    <submittedName>
        <fullName evidence="2">Uncharacterized protein</fullName>
    </submittedName>
</protein>
<organism evidence="2 3">
    <name type="scientific">Zophobas morio</name>
    <dbReference type="NCBI Taxonomy" id="2755281"/>
    <lineage>
        <taxon>Eukaryota</taxon>
        <taxon>Metazoa</taxon>
        <taxon>Ecdysozoa</taxon>
        <taxon>Arthropoda</taxon>
        <taxon>Hexapoda</taxon>
        <taxon>Insecta</taxon>
        <taxon>Pterygota</taxon>
        <taxon>Neoptera</taxon>
        <taxon>Endopterygota</taxon>
        <taxon>Coleoptera</taxon>
        <taxon>Polyphaga</taxon>
        <taxon>Cucujiformia</taxon>
        <taxon>Tenebrionidae</taxon>
        <taxon>Zophobas</taxon>
    </lineage>
</organism>
<proteinExistence type="predicted"/>
<sequence>MESFINLLMCLFHLLLINEINEFIKKTNVPLLKMGAKYSSTDNKSKTSKSKHVDVVFKESGLLRNEFDTTSKINKILSTSLSEYIRRDLQNMKLKLFTESEKGQEGEEKKSTSSLDKLYDYLLKDCGLKERSVAKDVQVVDRTETLCLN</sequence>
<name>A0AA38MHA5_9CUCU</name>
<dbReference type="AlphaFoldDB" id="A0AA38MHA5"/>
<feature type="signal peptide" evidence="1">
    <location>
        <begin position="1"/>
        <end position="17"/>
    </location>
</feature>
<evidence type="ECO:0000256" key="1">
    <source>
        <dbReference type="SAM" id="SignalP"/>
    </source>
</evidence>
<reference evidence="2" key="1">
    <citation type="journal article" date="2023" name="G3 (Bethesda)">
        <title>Whole genome assemblies of Zophobas morio and Tenebrio molitor.</title>
        <authorList>
            <person name="Kaur S."/>
            <person name="Stinson S.A."/>
            <person name="diCenzo G.C."/>
        </authorList>
    </citation>
    <scope>NUCLEOTIDE SEQUENCE</scope>
    <source>
        <strain evidence="2">QUZm001</strain>
    </source>
</reference>
<evidence type="ECO:0000313" key="2">
    <source>
        <dbReference type="EMBL" id="KAJ3656481.1"/>
    </source>
</evidence>
<feature type="chain" id="PRO_5041218692" evidence="1">
    <location>
        <begin position="18"/>
        <end position="149"/>
    </location>
</feature>
<keyword evidence="1" id="KW-0732">Signal</keyword>
<comment type="caution">
    <text evidence="2">The sequence shown here is derived from an EMBL/GenBank/DDBJ whole genome shotgun (WGS) entry which is preliminary data.</text>
</comment>
<dbReference type="EMBL" id="JALNTZ010000004">
    <property type="protein sequence ID" value="KAJ3656481.1"/>
    <property type="molecule type" value="Genomic_DNA"/>
</dbReference>
<dbReference type="Proteomes" id="UP001168821">
    <property type="component" value="Unassembled WGS sequence"/>
</dbReference>
<gene>
    <name evidence="2" type="ORF">Zmor_015554</name>
</gene>
<evidence type="ECO:0000313" key="3">
    <source>
        <dbReference type="Proteomes" id="UP001168821"/>
    </source>
</evidence>